<keyword evidence="1" id="KW-1133">Transmembrane helix</keyword>
<dbReference type="InterPro" id="IPR019554">
    <property type="entry name" value="Soluble_ligand-bd"/>
</dbReference>
<evidence type="ECO:0000313" key="3">
    <source>
        <dbReference type="EMBL" id="RDY71978.1"/>
    </source>
</evidence>
<keyword evidence="1" id="KW-0472">Membrane</keyword>
<dbReference type="InterPro" id="IPR010994">
    <property type="entry name" value="RuvA_2-like"/>
</dbReference>
<name>A0A3D8VT54_9BACI</name>
<feature type="domain" description="Helix-hairpin-helix DNA-binding motif class 1" evidence="2">
    <location>
        <begin position="176"/>
        <end position="195"/>
    </location>
</feature>
<dbReference type="PANTHER" id="PTHR21180">
    <property type="entry name" value="ENDONUCLEASE/EXONUCLEASE/PHOSPHATASE FAMILY DOMAIN-CONTAINING PROTEIN 1"/>
    <property type="match status" value="1"/>
</dbReference>
<dbReference type="SUPFAM" id="SSF47781">
    <property type="entry name" value="RuvA domain 2-like"/>
    <property type="match status" value="1"/>
</dbReference>
<dbReference type="SMART" id="SM00278">
    <property type="entry name" value="HhH1"/>
    <property type="match status" value="2"/>
</dbReference>
<gene>
    <name evidence="3" type="ORF">DXT76_04580</name>
</gene>
<organism evidence="3 4">
    <name type="scientific">Halobacillus trueperi</name>
    <dbReference type="NCBI Taxonomy" id="156205"/>
    <lineage>
        <taxon>Bacteria</taxon>
        <taxon>Bacillati</taxon>
        <taxon>Bacillota</taxon>
        <taxon>Bacilli</taxon>
        <taxon>Bacillales</taxon>
        <taxon>Bacillaceae</taxon>
        <taxon>Halobacillus</taxon>
    </lineage>
</organism>
<dbReference type="NCBIfam" id="TIGR00426">
    <property type="entry name" value="competence protein ComEA helix-hairpin-helix repeat region"/>
    <property type="match status" value="1"/>
</dbReference>
<dbReference type="AlphaFoldDB" id="A0A3D8VT54"/>
<dbReference type="Proteomes" id="UP000257032">
    <property type="component" value="Unassembled WGS sequence"/>
</dbReference>
<dbReference type="Pfam" id="PF10531">
    <property type="entry name" value="SLBB"/>
    <property type="match status" value="1"/>
</dbReference>
<dbReference type="Pfam" id="PF12836">
    <property type="entry name" value="HHH_3"/>
    <property type="match status" value="1"/>
</dbReference>
<evidence type="ECO:0000256" key="1">
    <source>
        <dbReference type="SAM" id="Phobius"/>
    </source>
</evidence>
<accession>A0A3D8VT54</accession>
<reference evidence="3 4" key="1">
    <citation type="submission" date="2018-08" db="EMBL/GenBank/DDBJ databases">
        <title>Genome sequence of strict halophilic Halobacillus trueperi SS1 isolated from Lunsu, a salty water body of North West Himalayas.</title>
        <authorList>
            <person name="Gupta S."/>
            <person name="Sharma P."/>
            <person name="Dev K."/>
            <person name="Baumler D."/>
            <person name="Sourirajan A."/>
        </authorList>
    </citation>
    <scope>NUCLEOTIDE SEQUENCE [LARGE SCALE GENOMIC DNA]</scope>
    <source>
        <strain evidence="3 4">SS1</strain>
    </source>
</reference>
<proteinExistence type="predicted"/>
<evidence type="ECO:0000259" key="2">
    <source>
        <dbReference type="SMART" id="SM00278"/>
    </source>
</evidence>
<dbReference type="InterPro" id="IPR051675">
    <property type="entry name" value="Endo/Exo/Phosphatase_dom_1"/>
</dbReference>
<feature type="transmembrane region" description="Helical" evidence="1">
    <location>
        <begin position="12"/>
        <end position="29"/>
    </location>
</feature>
<feature type="domain" description="Helix-hairpin-helix DNA-binding motif class 1" evidence="2">
    <location>
        <begin position="146"/>
        <end position="165"/>
    </location>
</feature>
<comment type="caution">
    <text evidence="3">The sequence shown here is derived from an EMBL/GenBank/DDBJ whole genome shotgun (WGS) entry which is preliminary data.</text>
</comment>
<sequence length="199" mass="21945">MKEGKRMSVLKRYVWVFIVLAVVGVLYFFKPADDAESHMVEMEVEQTDTLETVEEAPGSVPVKVDVKGEVHHPGVYTMKEETRVDDAIKEAGGMTEEADPTSVNLAQRIQDEMVIFVASERVSSDEIVEKGSQEAEKISINRASASEMEKLNGIGPSKAASIIKYREENGPFSSVEDLVNVPGIGEKTLENLKEMITVP</sequence>
<dbReference type="InterPro" id="IPR004509">
    <property type="entry name" value="Competence_ComEA_HhH"/>
</dbReference>
<protein>
    <submittedName>
        <fullName evidence="3">ComEA family DNA-binding protein</fullName>
    </submittedName>
</protein>
<dbReference type="EMBL" id="QTLC01000023">
    <property type="protein sequence ID" value="RDY71978.1"/>
    <property type="molecule type" value="Genomic_DNA"/>
</dbReference>
<dbReference type="GO" id="GO:0015627">
    <property type="term" value="C:type II protein secretion system complex"/>
    <property type="evidence" value="ECO:0007669"/>
    <property type="project" value="TreeGrafter"/>
</dbReference>
<keyword evidence="3" id="KW-0238">DNA-binding</keyword>
<dbReference type="Gene3D" id="1.10.150.310">
    <property type="entry name" value="Tex RuvX-like domain-like"/>
    <property type="match status" value="1"/>
</dbReference>
<dbReference type="GO" id="GO:0003677">
    <property type="term" value="F:DNA binding"/>
    <property type="evidence" value="ECO:0007669"/>
    <property type="project" value="UniProtKB-KW"/>
</dbReference>
<dbReference type="GO" id="GO:0015628">
    <property type="term" value="P:protein secretion by the type II secretion system"/>
    <property type="evidence" value="ECO:0007669"/>
    <property type="project" value="TreeGrafter"/>
</dbReference>
<keyword evidence="1" id="KW-0812">Transmembrane</keyword>
<dbReference type="InterPro" id="IPR003583">
    <property type="entry name" value="Hlx-hairpin-Hlx_DNA-bd_motif"/>
</dbReference>
<dbReference type="GO" id="GO:0006281">
    <property type="term" value="P:DNA repair"/>
    <property type="evidence" value="ECO:0007669"/>
    <property type="project" value="InterPro"/>
</dbReference>
<dbReference type="PANTHER" id="PTHR21180:SF32">
    <property type="entry name" value="ENDONUCLEASE_EXONUCLEASE_PHOSPHATASE FAMILY DOMAIN-CONTAINING PROTEIN 1"/>
    <property type="match status" value="1"/>
</dbReference>
<dbReference type="Gene3D" id="3.10.560.10">
    <property type="entry name" value="Outer membrane lipoprotein wza domain like"/>
    <property type="match status" value="1"/>
</dbReference>
<evidence type="ECO:0000313" key="4">
    <source>
        <dbReference type="Proteomes" id="UP000257032"/>
    </source>
</evidence>